<reference evidence="1" key="2">
    <citation type="submission" date="2021-01" db="UniProtKB">
        <authorList>
            <consortium name="EnsemblPlants"/>
        </authorList>
    </citation>
    <scope>IDENTIFICATION</scope>
</reference>
<evidence type="ECO:0000313" key="2">
    <source>
        <dbReference type="Proteomes" id="UP000594261"/>
    </source>
</evidence>
<dbReference type="EnsemblPlants" id="QL02p077847:mrna">
    <property type="protein sequence ID" value="QL02p077847:mrna:CDS:2"/>
    <property type="gene ID" value="QL02p077847"/>
</dbReference>
<dbReference type="Gramene" id="QL02p077847:mrna">
    <property type="protein sequence ID" value="QL02p077847:mrna:CDS:2"/>
    <property type="gene ID" value="QL02p077847"/>
</dbReference>
<dbReference type="AlphaFoldDB" id="A0A7N2QZT6"/>
<sequence length="69" mass="7238">MVNPVDGVVGLLGRGKWDVCQKAMDTVLAGGTLTPLPYTPYQPSALTLSLGPSGTSSGNDEKKLLNLFF</sequence>
<accession>A0A7N2QZT6</accession>
<dbReference type="Proteomes" id="UP000594261">
    <property type="component" value="Chromosome 2"/>
</dbReference>
<proteinExistence type="predicted"/>
<reference evidence="2" key="1">
    <citation type="journal article" date="2016" name="G3 (Bethesda)">
        <title>First Draft Assembly and Annotation of the Genome of a California Endemic Oak Quercus lobata Nee (Fagaceae).</title>
        <authorList>
            <person name="Sork V.L."/>
            <person name="Fitz-Gibbon S.T."/>
            <person name="Puiu D."/>
            <person name="Crepeau M."/>
            <person name="Gugger P.F."/>
            <person name="Sherman R."/>
            <person name="Stevens K."/>
            <person name="Langley C.H."/>
            <person name="Pellegrini M."/>
            <person name="Salzberg S.L."/>
        </authorList>
    </citation>
    <scope>NUCLEOTIDE SEQUENCE [LARGE SCALE GENOMIC DNA]</scope>
    <source>
        <strain evidence="2">cv. SW786</strain>
    </source>
</reference>
<protein>
    <submittedName>
        <fullName evidence="1">Uncharacterized protein</fullName>
    </submittedName>
</protein>
<evidence type="ECO:0000313" key="1">
    <source>
        <dbReference type="EnsemblPlants" id="QL02p077847:mrna:CDS:2"/>
    </source>
</evidence>
<dbReference type="InParanoid" id="A0A7N2QZT6"/>
<organism evidence="1 2">
    <name type="scientific">Quercus lobata</name>
    <name type="common">Valley oak</name>
    <dbReference type="NCBI Taxonomy" id="97700"/>
    <lineage>
        <taxon>Eukaryota</taxon>
        <taxon>Viridiplantae</taxon>
        <taxon>Streptophyta</taxon>
        <taxon>Embryophyta</taxon>
        <taxon>Tracheophyta</taxon>
        <taxon>Spermatophyta</taxon>
        <taxon>Magnoliopsida</taxon>
        <taxon>eudicotyledons</taxon>
        <taxon>Gunneridae</taxon>
        <taxon>Pentapetalae</taxon>
        <taxon>rosids</taxon>
        <taxon>fabids</taxon>
        <taxon>Fagales</taxon>
        <taxon>Fagaceae</taxon>
        <taxon>Quercus</taxon>
    </lineage>
</organism>
<name>A0A7N2QZT6_QUELO</name>
<keyword evidence="2" id="KW-1185">Reference proteome</keyword>